<feature type="domain" description="Rhodanese" evidence="3">
    <location>
        <begin position="40"/>
        <end position="140"/>
    </location>
</feature>
<dbReference type="SMART" id="SM00450">
    <property type="entry name" value="RHOD"/>
    <property type="match status" value="2"/>
</dbReference>
<dbReference type="GO" id="GO:0004792">
    <property type="term" value="F:thiosulfate-cyanide sulfurtransferase activity"/>
    <property type="evidence" value="ECO:0007669"/>
    <property type="project" value="TreeGrafter"/>
</dbReference>
<dbReference type="STRING" id="685588.A0A067TR09"/>
<dbReference type="InterPro" id="IPR036873">
    <property type="entry name" value="Rhodanese-like_dom_sf"/>
</dbReference>
<evidence type="ECO:0000313" key="4">
    <source>
        <dbReference type="EMBL" id="KDR84757.1"/>
    </source>
</evidence>
<dbReference type="Proteomes" id="UP000027222">
    <property type="component" value="Unassembled WGS sequence"/>
</dbReference>
<name>A0A067TR09_GALM3</name>
<dbReference type="OrthoDB" id="270167at2759"/>
<dbReference type="SUPFAM" id="SSF52821">
    <property type="entry name" value="Rhodanese/Cell cycle control phosphatase"/>
    <property type="match status" value="2"/>
</dbReference>
<evidence type="ECO:0000256" key="2">
    <source>
        <dbReference type="ARBA" id="ARBA00022737"/>
    </source>
</evidence>
<dbReference type="PANTHER" id="PTHR11364:SF27">
    <property type="entry name" value="SULFURTRANSFERASE"/>
    <property type="match status" value="1"/>
</dbReference>
<protein>
    <recommendedName>
        <fullName evidence="3">Rhodanese domain-containing protein</fullName>
    </recommendedName>
</protein>
<dbReference type="CDD" id="cd01449">
    <property type="entry name" value="TST_Repeat_2"/>
    <property type="match status" value="1"/>
</dbReference>
<dbReference type="Gene3D" id="3.40.250.10">
    <property type="entry name" value="Rhodanese-like domain"/>
    <property type="match status" value="2"/>
</dbReference>
<evidence type="ECO:0000256" key="1">
    <source>
        <dbReference type="ARBA" id="ARBA00022679"/>
    </source>
</evidence>
<sequence length="308" mass="33732">MSSVVAPLLLSPKQVNGLTKSNSTPVSLLDSTWFMPNSPRNAKQEFLGKRIPGSHFLDLDDVASSHELGVKHMMPDQQTFAQACEKLGISPSTHVIIYDSHGVFSSPRALFMFRTFGHNNTSILDGGLPRWVDEGLPVETTAPSDPQPTTYPIPELKEVIRSYDQIVSNSQYDPSINSTSEIVLDARPKGRFTGNDPEPRPGLSSGHIPHSFSLTFNLFLQKHKAKDGQEYCTFLPPPEIRKALENAVGSAEAEKIIQGERPVVASCGSGMTAGVLWLGLQLLGVDRVGLYDESWTGYAMRPSSKIQK</sequence>
<proteinExistence type="predicted"/>
<keyword evidence="5" id="KW-1185">Reference proteome</keyword>
<gene>
    <name evidence="4" type="ORF">GALMADRAFT_233083</name>
</gene>
<keyword evidence="2" id="KW-0677">Repeat</keyword>
<keyword evidence="1" id="KW-0808">Transferase</keyword>
<organism evidence="4 5">
    <name type="scientific">Galerina marginata (strain CBS 339.88)</name>
    <dbReference type="NCBI Taxonomy" id="685588"/>
    <lineage>
        <taxon>Eukaryota</taxon>
        <taxon>Fungi</taxon>
        <taxon>Dikarya</taxon>
        <taxon>Basidiomycota</taxon>
        <taxon>Agaricomycotina</taxon>
        <taxon>Agaricomycetes</taxon>
        <taxon>Agaricomycetidae</taxon>
        <taxon>Agaricales</taxon>
        <taxon>Agaricineae</taxon>
        <taxon>Strophariaceae</taxon>
        <taxon>Galerina</taxon>
    </lineage>
</organism>
<dbReference type="CDD" id="cd01448">
    <property type="entry name" value="TST_Repeat_1"/>
    <property type="match status" value="1"/>
</dbReference>
<dbReference type="EMBL" id="KL142367">
    <property type="protein sequence ID" value="KDR84757.1"/>
    <property type="molecule type" value="Genomic_DNA"/>
</dbReference>
<dbReference type="HOGENOM" id="CLU_031618_3_1_1"/>
<dbReference type="InterPro" id="IPR045078">
    <property type="entry name" value="TST/MPST-like"/>
</dbReference>
<dbReference type="AlphaFoldDB" id="A0A067TR09"/>
<reference evidence="5" key="1">
    <citation type="journal article" date="2014" name="Proc. Natl. Acad. Sci. U.S.A.">
        <title>Extensive sampling of basidiomycete genomes demonstrates inadequacy of the white-rot/brown-rot paradigm for wood decay fungi.</title>
        <authorList>
            <person name="Riley R."/>
            <person name="Salamov A.A."/>
            <person name="Brown D.W."/>
            <person name="Nagy L.G."/>
            <person name="Floudas D."/>
            <person name="Held B.W."/>
            <person name="Levasseur A."/>
            <person name="Lombard V."/>
            <person name="Morin E."/>
            <person name="Otillar R."/>
            <person name="Lindquist E.A."/>
            <person name="Sun H."/>
            <person name="LaButti K.M."/>
            <person name="Schmutz J."/>
            <person name="Jabbour D."/>
            <person name="Luo H."/>
            <person name="Baker S.E."/>
            <person name="Pisabarro A.G."/>
            <person name="Walton J.D."/>
            <person name="Blanchette R.A."/>
            <person name="Henrissat B."/>
            <person name="Martin F."/>
            <person name="Cullen D."/>
            <person name="Hibbett D.S."/>
            <person name="Grigoriev I.V."/>
        </authorList>
    </citation>
    <scope>NUCLEOTIDE SEQUENCE [LARGE SCALE GENOMIC DNA]</scope>
    <source>
        <strain evidence="5">CBS 339.88</strain>
    </source>
</reference>
<dbReference type="PROSITE" id="PS50206">
    <property type="entry name" value="RHODANESE_3"/>
    <property type="match status" value="2"/>
</dbReference>
<dbReference type="Pfam" id="PF00581">
    <property type="entry name" value="Rhodanese"/>
    <property type="match status" value="2"/>
</dbReference>
<dbReference type="GO" id="GO:0005739">
    <property type="term" value="C:mitochondrion"/>
    <property type="evidence" value="ECO:0007669"/>
    <property type="project" value="TreeGrafter"/>
</dbReference>
<evidence type="ECO:0000259" key="3">
    <source>
        <dbReference type="PROSITE" id="PS50206"/>
    </source>
</evidence>
<feature type="domain" description="Rhodanese" evidence="3">
    <location>
        <begin position="177"/>
        <end position="307"/>
    </location>
</feature>
<dbReference type="PANTHER" id="PTHR11364">
    <property type="entry name" value="THIOSULFATE SULFERTANSFERASE"/>
    <property type="match status" value="1"/>
</dbReference>
<dbReference type="InterPro" id="IPR001763">
    <property type="entry name" value="Rhodanese-like_dom"/>
</dbReference>
<accession>A0A067TR09</accession>
<evidence type="ECO:0000313" key="5">
    <source>
        <dbReference type="Proteomes" id="UP000027222"/>
    </source>
</evidence>